<dbReference type="InterPro" id="IPR002925">
    <property type="entry name" value="Dienelactn_hydro"/>
</dbReference>
<protein>
    <submittedName>
        <fullName evidence="3">Dienelactone hydrolase family protein</fullName>
    </submittedName>
</protein>
<feature type="domain" description="Dienelactone hydrolase" evidence="2">
    <location>
        <begin position="50"/>
        <end position="248"/>
    </location>
</feature>
<keyword evidence="4" id="KW-1185">Reference proteome</keyword>
<dbReference type="PANTHER" id="PTHR22946:SF0">
    <property type="entry name" value="DIENELACTONE HYDROLASE DOMAIN-CONTAINING PROTEIN"/>
    <property type="match status" value="1"/>
</dbReference>
<gene>
    <name evidence="3" type="ORF">DRV85_16315</name>
</gene>
<evidence type="ECO:0000259" key="2">
    <source>
        <dbReference type="Pfam" id="PF01738"/>
    </source>
</evidence>
<dbReference type="SUPFAM" id="SSF53474">
    <property type="entry name" value="alpha/beta-Hydrolases"/>
    <property type="match status" value="1"/>
</dbReference>
<dbReference type="GO" id="GO:0016787">
    <property type="term" value="F:hydrolase activity"/>
    <property type="evidence" value="ECO:0007669"/>
    <property type="project" value="UniProtKB-KW"/>
</dbReference>
<reference evidence="3 4" key="1">
    <citation type="submission" date="2018-07" db="EMBL/GenBank/DDBJ databases">
        <title>Rhodosalinus sp. strain E84T genomic sequence and assembly.</title>
        <authorList>
            <person name="Liu Z.-W."/>
            <person name="Lu D.-C."/>
        </authorList>
    </citation>
    <scope>NUCLEOTIDE SEQUENCE [LARGE SCALE GENOMIC DNA]</scope>
    <source>
        <strain evidence="3 4">E84</strain>
    </source>
</reference>
<proteinExistence type="predicted"/>
<name>A0A365U580_9RHOB</name>
<feature type="chain" id="PRO_5016776763" evidence="1">
    <location>
        <begin position="22"/>
        <end position="251"/>
    </location>
</feature>
<dbReference type="Pfam" id="PF01738">
    <property type="entry name" value="DLH"/>
    <property type="match status" value="1"/>
</dbReference>
<accession>A0A365U580</accession>
<comment type="caution">
    <text evidence="3">The sequence shown here is derived from an EMBL/GenBank/DDBJ whole genome shotgun (WGS) entry which is preliminary data.</text>
</comment>
<evidence type="ECO:0000256" key="1">
    <source>
        <dbReference type="SAM" id="SignalP"/>
    </source>
</evidence>
<dbReference type="InterPro" id="IPR050261">
    <property type="entry name" value="FrsA_esterase"/>
</dbReference>
<dbReference type="AlphaFoldDB" id="A0A365U580"/>
<dbReference type="EMBL" id="QNTQ01000018">
    <property type="protein sequence ID" value="RBI83371.1"/>
    <property type="molecule type" value="Genomic_DNA"/>
</dbReference>
<dbReference type="PANTHER" id="PTHR22946">
    <property type="entry name" value="DIENELACTONE HYDROLASE DOMAIN-CONTAINING PROTEIN-RELATED"/>
    <property type="match status" value="1"/>
</dbReference>
<evidence type="ECO:0000313" key="4">
    <source>
        <dbReference type="Proteomes" id="UP000253370"/>
    </source>
</evidence>
<dbReference type="InterPro" id="IPR029058">
    <property type="entry name" value="AB_hydrolase_fold"/>
</dbReference>
<keyword evidence="3" id="KW-0378">Hydrolase</keyword>
<dbReference type="Proteomes" id="UP000253370">
    <property type="component" value="Unassembled WGS sequence"/>
</dbReference>
<keyword evidence="1" id="KW-0732">Signal</keyword>
<dbReference type="Gene3D" id="3.40.50.1820">
    <property type="entry name" value="alpha/beta hydrolase"/>
    <property type="match status" value="1"/>
</dbReference>
<dbReference type="OrthoDB" id="9787933at2"/>
<organism evidence="3 4">
    <name type="scientific">Rhodosalinus halophilus</name>
    <dbReference type="NCBI Taxonomy" id="2259333"/>
    <lineage>
        <taxon>Bacteria</taxon>
        <taxon>Pseudomonadati</taxon>
        <taxon>Pseudomonadota</taxon>
        <taxon>Alphaproteobacteria</taxon>
        <taxon>Rhodobacterales</taxon>
        <taxon>Paracoccaceae</taxon>
        <taxon>Rhodosalinus</taxon>
    </lineage>
</organism>
<evidence type="ECO:0000313" key="3">
    <source>
        <dbReference type="EMBL" id="RBI83371.1"/>
    </source>
</evidence>
<sequence>MRRRLIATALAAGLSAPAAQGQIAGEYVDYTVGDTVFEGYYVRNADLDETRGTVVIVHDWDGLTDYEERRAEMLAAQGYAVFALDVYGKEADPQGVDDYRALSGAMYGDRETFRARLRAGVKAARNQEGAAQQVVVMGYCFGGAGVLELARAGAEAVGFVSFHGGLGTPEGQGYTGQDAPVLLLHGSADPVSGMPDLAALLDELQAAGVPHEARVFGGARHSFTVWGSDDYDLAADRGSWDALGAFLEARF</sequence>
<feature type="signal peptide" evidence="1">
    <location>
        <begin position="1"/>
        <end position="21"/>
    </location>
</feature>
<dbReference type="RefSeq" id="WP_113290543.1">
    <property type="nucleotide sequence ID" value="NZ_QNTQ01000018.1"/>
</dbReference>